<reference evidence="3 4" key="1">
    <citation type="submission" date="2020-08" db="EMBL/GenBank/DDBJ databases">
        <title>Sequencing the genomes of 1000 actinobacteria strains.</title>
        <authorList>
            <person name="Klenk H.-P."/>
        </authorList>
    </citation>
    <scope>NUCLEOTIDE SEQUENCE [LARGE SCALE GENOMIC DNA]</scope>
    <source>
        <strain evidence="3 4">DSM 28967</strain>
    </source>
</reference>
<sequence length="326" mass="34939">MGKKSRNRAKNAVTGKRTVELDPADLADVGPREPCPCGSGKRFKQCHGKDRAQAADAFVVRPFEGLPAECDLIAFREIVPAGVAEVTLTGEHQGQKVNLVTLLPMAMPGLVRDDETIWIGLQTHASTGDPSRDVAHAITAALATEPGNPIQLGDLLKDGPRLQDLIDTKEPIVAKVHEGFDFWVGENVEDPTGEVAAGLERANAAAAPTVRLETVEAAYWTQIGDRRYLRWVMPHSEDDLLNALARLHAAGSSTLIDGSRLIGSFRALGVLAPVWELPADTEAADLEKPAADFQTALDKALKTGTPLSTEERAAKAGLASRQLTIR</sequence>
<proteinExistence type="predicted"/>
<dbReference type="AlphaFoldDB" id="A0A7W9JC70"/>
<comment type="caution">
    <text evidence="3">The sequence shown here is derived from an EMBL/GenBank/DDBJ whole genome shotgun (WGS) entry which is preliminary data.</text>
</comment>
<organism evidence="3 4">
    <name type="scientific">Kribbella italica</name>
    <dbReference type="NCBI Taxonomy" id="1540520"/>
    <lineage>
        <taxon>Bacteria</taxon>
        <taxon>Bacillati</taxon>
        <taxon>Actinomycetota</taxon>
        <taxon>Actinomycetes</taxon>
        <taxon>Propionibacteriales</taxon>
        <taxon>Kribbellaceae</taxon>
        <taxon>Kribbella</taxon>
    </lineage>
</organism>
<name>A0A7W9JC70_9ACTN</name>
<feature type="region of interest" description="Disordered" evidence="1">
    <location>
        <begin position="1"/>
        <end position="29"/>
    </location>
</feature>
<accession>A0A7W9JC70</accession>
<gene>
    <name evidence="3" type="ORF">HDA39_006185</name>
</gene>
<dbReference type="InterPro" id="IPR045970">
    <property type="entry name" value="DUF5926"/>
</dbReference>
<evidence type="ECO:0000256" key="1">
    <source>
        <dbReference type="SAM" id="MobiDB-lite"/>
    </source>
</evidence>
<evidence type="ECO:0000313" key="4">
    <source>
        <dbReference type="Proteomes" id="UP000549971"/>
    </source>
</evidence>
<dbReference type="InterPro" id="IPR004027">
    <property type="entry name" value="SEC_C_motif"/>
</dbReference>
<dbReference type="Pfam" id="PF02810">
    <property type="entry name" value="SEC-C"/>
    <property type="match status" value="1"/>
</dbReference>
<evidence type="ECO:0000313" key="3">
    <source>
        <dbReference type="EMBL" id="MBB5839451.1"/>
    </source>
</evidence>
<dbReference type="Pfam" id="PF19348">
    <property type="entry name" value="DUF5926"/>
    <property type="match status" value="1"/>
</dbReference>
<dbReference type="Gene3D" id="3.10.450.50">
    <property type="match status" value="1"/>
</dbReference>
<keyword evidence="4" id="KW-1185">Reference proteome</keyword>
<evidence type="ECO:0000259" key="2">
    <source>
        <dbReference type="Pfam" id="PF19348"/>
    </source>
</evidence>
<dbReference type="EMBL" id="JACHMY010000001">
    <property type="protein sequence ID" value="MBB5839451.1"/>
    <property type="molecule type" value="Genomic_DNA"/>
</dbReference>
<dbReference type="SUPFAM" id="SSF103642">
    <property type="entry name" value="Sec-C motif"/>
    <property type="match status" value="1"/>
</dbReference>
<dbReference type="Proteomes" id="UP000549971">
    <property type="component" value="Unassembled WGS sequence"/>
</dbReference>
<dbReference type="RefSeq" id="WP_184801126.1">
    <property type="nucleotide sequence ID" value="NZ_JACHMY010000001.1"/>
</dbReference>
<protein>
    <recommendedName>
        <fullName evidence="2">DUF5926 domain-containing protein</fullName>
    </recommendedName>
</protein>
<feature type="domain" description="DUF5926" evidence="2">
    <location>
        <begin position="62"/>
        <end position="326"/>
    </location>
</feature>